<evidence type="ECO:0000259" key="12">
    <source>
        <dbReference type="PROSITE" id="PS51414"/>
    </source>
</evidence>
<proteinExistence type="predicted"/>
<dbReference type="AlphaFoldDB" id="A0A979F4K0"/>
<dbReference type="RefSeq" id="XP_047014849.1">
    <property type="nucleotide sequence ID" value="XM_047158893.2"/>
</dbReference>
<dbReference type="PANTHER" id="PTHR46386">
    <property type="entry name" value="NUCLEAR BODY PROTEIN SP140"/>
    <property type="match status" value="1"/>
</dbReference>
<evidence type="ECO:0000259" key="11">
    <source>
        <dbReference type="PROSITE" id="PS50864"/>
    </source>
</evidence>
<dbReference type="SMART" id="SM00249">
    <property type="entry name" value="PHD"/>
    <property type="match status" value="1"/>
</dbReference>
<organism evidence="13 14">
    <name type="scientific">Ictalurus punctatus</name>
    <name type="common">Channel catfish</name>
    <name type="synonym">Silurus punctatus</name>
    <dbReference type="NCBI Taxonomy" id="7998"/>
    <lineage>
        <taxon>Eukaryota</taxon>
        <taxon>Metazoa</taxon>
        <taxon>Chordata</taxon>
        <taxon>Craniata</taxon>
        <taxon>Vertebrata</taxon>
        <taxon>Euteleostomi</taxon>
        <taxon>Actinopterygii</taxon>
        <taxon>Neopterygii</taxon>
        <taxon>Teleostei</taxon>
        <taxon>Ostariophysi</taxon>
        <taxon>Siluriformes</taxon>
        <taxon>Ictaluridae</taxon>
        <taxon>Ictalurus</taxon>
    </lineage>
</organism>
<keyword evidence="3 7" id="KW-0863">Zinc-finger</keyword>
<evidence type="ECO:0000259" key="10">
    <source>
        <dbReference type="PROSITE" id="PS50016"/>
    </source>
</evidence>
<evidence type="ECO:0000256" key="1">
    <source>
        <dbReference type="ARBA" id="ARBA00022553"/>
    </source>
</evidence>
<dbReference type="Pfam" id="PF00439">
    <property type="entry name" value="Bromodomain"/>
    <property type="match status" value="1"/>
</dbReference>
<feature type="region of interest" description="Disordered" evidence="8">
    <location>
        <begin position="122"/>
        <end position="207"/>
    </location>
</feature>
<dbReference type="GeneID" id="108272841"/>
<feature type="domain" description="HSR" evidence="12">
    <location>
        <begin position="1"/>
        <end position="116"/>
    </location>
</feature>
<keyword evidence="2" id="KW-0479">Metal-binding</keyword>
<evidence type="ECO:0000256" key="7">
    <source>
        <dbReference type="PROSITE-ProRule" id="PRU00146"/>
    </source>
</evidence>
<reference evidence="13" key="1">
    <citation type="journal article" date="2016" name="Nat. Commun.">
        <title>The channel catfish genome sequence provides insights into the evolution of scale formation in teleosts.</title>
        <authorList>
            <person name="Liu Z."/>
            <person name="Liu S."/>
            <person name="Yao J."/>
            <person name="Bao L."/>
            <person name="Zhang J."/>
            <person name="Li Y."/>
            <person name="Jiang C."/>
            <person name="Sun L."/>
            <person name="Wang R."/>
            <person name="Zhang Y."/>
            <person name="Zhou T."/>
            <person name="Zeng Q."/>
            <person name="Fu Q."/>
            <person name="Gao S."/>
            <person name="Li N."/>
            <person name="Koren S."/>
            <person name="Jiang Y."/>
            <person name="Zimin A."/>
            <person name="Xu P."/>
            <person name="Phillippy A.M."/>
            <person name="Geng X."/>
            <person name="Song L."/>
            <person name="Sun F."/>
            <person name="Li C."/>
            <person name="Wang X."/>
            <person name="Chen A."/>
            <person name="Jin Y."/>
            <person name="Yuan Z."/>
            <person name="Yang Y."/>
            <person name="Tan S."/>
            <person name="Peatman E."/>
            <person name="Lu J."/>
            <person name="Qin Z."/>
            <person name="Dunham R."/>
            <person name="Li Z."/>
            <person name="Sonstegard T."/>
            <person name="Feng J."/>
            <person name="Danzmann R.G."/>
            <person name="Schroeder S."/>
            <person name="Scheffler B."/>
            <person name="Duke M.V."/>
            <person name="Ballard L."/>
            <person name="Kucuktas H."/>
            <person name="Kaltenboeck L."/>
            <person name="Liu H."/>
            <person name="Armbruster J."/>
            <person name="Xie Y."/>
            <person name="Kirby M.L."/>
            <person name="Tian Y."/>
            <person name="Flanagan M.E."/>
            <person name="Mu W."/>
            <person name="Waldbieser G.C."/>
        </authorList>
    </citation>
    <scope>NUCLEOTIDE SEQUENCE [LARGE SCALE GENOMIC DNA]</scope>
    <source>
        <strain evidence="13">SDA103</strain>
    </source>
</reference>
<feature type="compositionally biased region" description="Acidic residues" evidence="8">
    <location>
        <begin position="182"/>
        <end position="205"/>
    </location>
</feature>
<name>A0A979F4K0_ICTPU</name>
<evidence type="ECO:0000256" key="2">
    <source>
        <dbReference type="ARBA" id="ARBA00022723"/>
    </source>
</evidence>
<dbReference type="Gene3D" id="1.20.920.10">
    <property type="entry name" value="Bromodomain-like"/>
    <property type="match status" value="1"/>
</dbReference>
<feature type="domain" description="SAND" evidence="11">
    <location>
        <begin position="204"/>
        <end position="284"/>
    </location>
</feature>
<dbReference type="InterPro" id="IPR043563">
    <property type="entry name" value="Sp110/Sp140/Sp140L-like"/>
</dbReference>
<dbReference type="InterPro" id="IPR036427">
    <property type="entry name" value="Bromodomain-like_sf"/>
</dbReference>
<dbReference type="SUPFAM" id="SSF57903">
    <property type="entry name" value="FYVE/PHD zinc finger"/>
    <property type="match status" value="1"/>
</dbReference>
<dbReference type="PANTHER" id="PTHR46386:SF1">
    <property type="entry name" value="NUCLEAR BODY PROTEIN SP140-LIKE PROTEIN"/>
    <property type="match status" value="1"/>
</dbReference>
<dbReference type="InterPro" id="IPR004865">
    <property type="entry name" value="HSR_dom"/>
</dbReference>
<dbReference type="Pfam" id="PF03172">
    <property type="entry name" value="HSR"/>
    <property type="match status" value="1"/>
</dbReference>
<dbReference type="SMART" id="SM00297">
    <property type="entry name" value="BROMO"/>
    <property type="match status" value="1"/>
</dbReference>
<dbReference type="PRINTS" id="PR00503">
    <property type="entry name" value="BROMODOMAIN"/>
</dbReference>
<dbReference type="SUPFAM" id="SSF47370">
    <property type="entry name" value="Bromodomain"/>
    <property type="match status" value="1"/>
</dbReference>
<keyword evidence="13" id="KW-1185">Reference proteome</keyword>
<evidence type="ECO:0000256" key="6">
    <source>
        <dbReference type="PROSITE-ProRule" id="PRU00035"/>
    </source>
</evidence>
<dbReference type="InterPro" id="IPR001487">
    <property type="entry name" value="Bromodomain"/>
</dbReference>
<dbReference type="Pfam" id="PF00628">
    <property type="entry name" value="PHD"/>
    <property type="match status" value="1"/>
</dbReference>
<evidence type="ECO:0000256" key="8">
    <source>
        <dbReference type="SAM" id="MobiDB-lite"/>
    </source>
</evidence>
<feature type="domain" description="PHD-type" evidence="10">
    <location>
        <begin position="305"/>
        <end position="353"/>
    </location>
</feature>
<reference evidence="14" key="2">
    <citation type="submission" date="2025-08" db="UniProtKB">
        <authorList>
            <consortium name="RefSeq"/>
        </authorList>
    </citation>
    <scope>IDENTIFICATION</scope>
    <source>
        <tissue evidence="14">Blood</tissue>
    </source>
</reference>
<dbReference type="PROSITE" id="PS50016">
    <property type="entry name" value="ZF_PHD_2"/>
    <property type="match status" value="1"/>
</dbReference>
<evidence type="ECO:0000313" key="14">
    <source>
        <dbReference type="RefSeq" id="XP_047014849.1"/>
    </source>
</evidence>
<keyword evidence="4" id="KW-0862">Zinc</keyword>
<dbReference type="Gene3D" id="3.10.390.10">
    <property type="entry name" value="SAND domain-like"/>
    <property type="match status" value="1"/>
</dbReference>
<dbReference type="InterPro" id="IPR019787">
    <property type="entry name" value="Znf_PHD-finger"/>
</dbReference>
<dbReference type="InterPro" id="IPR001965">
    <property type="entry name" value="Znf_PHD"/>
</dbReference>
<dbReference type="Pfam" id="PF01342">
    <property type="entry name" value="SAND"/>
    <property type="match status" value="1"/>
</dbReference>
<dbReference type="InterPro" id="IPR011011">
    <property type="entry name" value="Znf_FYVE_PHD"/>
</dbReference>
<feature type="compositionally biased region" description="Basic and acidic residues" evidence="8">
    <location>
        <begin position="122"/>
        <end position="140"/>
    </location>
</feature>
<sequence>MNSSRADILLDLVPQEALIRFFRCKKTEISYGIDEPLLFLNQLRDHGLVPEDLYQKVIKMKSKERKQNGVYKILEWLEKQQEDCMKQFWSCVFQEHILQKYPILRSLQTSLLDGTHRINEQLPRAEKLTGNEEKKAEQKKVGTKRKNSADETEEEGAAPSVSSSSQKKPMLYPISEMGDSSDAFEEFSEEQDREQEEEEEEEDSEPVALFEADVLPVSCGSVIGVLDKSRFAGLHCKSIRTDECWCTPEEFVKQGLTLTDGHWKKDILCHGKTLEYLLKMKILDKHPLGCRCQLCYPKNPHQDKDDLCFICNAGENVVFCTGCPRAFHHQCHLPTLQDTALGSNWMCTFCVLKTNQSLWIPKSRNDALNGPISGNIMHCQYLLLHLYKQDTKRVFTTDPSQKEERYSSVISNPMWLNKVKTKLQKNKYKTVKEFVSDINLIFNNCQTFNKDNKFGKMGAIMKKIFQEEFNTIFKIQ</sequence>
<dbReference type="InterPro" id="IPR000770">
    <property type="entry name" value="SAND_dom"/>
</dbReference>
<evidence type="ECO:0000256" key="3">
    <source>
        <dbReference type="ARBA" id="ARBA00022771"/>
    </source>
</evidence>
<dbReference type="Gene3D" id="3.30.40.10">
    <property type="entry name" value="Zinc/RING finger domain, C3HC4 (zinc finger)"/>
    <property type="match status" value="1"/>
</dbReference>
<dbReference type="Proteomes" id="UP000221080">
    <property type="component" value="Chromosome 12"/>
</dbReference>
<evidence type="ECO:0000259" key="9">
    <source>
        <dbReference type="PROSITE" id="PS50014"/>
    </source>
</evidence>
<dbReference type="GO" id="GO:0005634">
    <property type="term" value="C:nucleus"/>
    <property type="evidence" value="ECO:0007669"/>
    <property type="project" value="InterPro"/>
</dbReference>
<dbReference type="GO" id="GO:0003677">
    <property type="term" value="F:DNA binding"/>
    <property type="evidence" value="ECO:0007669"/>
    <property type="project" value="InterPro"/>
</dbReference>
<dbReference type="InterPro" id="IPR013083">
    <property type="entry name" value="Znf_RING/FYVE/PHD"/>
</dbReference>
<dbReference type="SUPFAM" id="SSF63763">
    <property type="entry name" value="SAND domain-like"/>
    <property type="match status" value="1"/>
</dbReference>
<keyword evidence="5 6" id="KW-0103">Bromodomain</keyword>
<evidence type="ECO:0000313" key="13">
    <source>
        <dbReference type="Proteomes" id="UP000221080"/>
    </source>
</evidence>
<accession>A0A979F4K0</accession>
<dbReference type="PROSITE" id="PS50864">
    <property type="entry name" value="SAND"/>
    <property type="match status" value="1"/>
</dbReference>
<dbReference type="InterPro" id="IPR010919">
    <property type="entry name" value="SAND-like_dom_sf"/>
</dbReference>
<dbReference type="PROSITE" id="PS51414">
    <property type="entry name" value="HSR"/>
    <property type="match status" value="1"/>
</dbReference>
<dbReference type="GO" id="GO:0000981">
    <property type="term" value="F:DNA-binding transcription factor activity, RNA polymerase II-specific"/>
    <property type="evidence" value="ECO:0007669"/>
    <property type="project" value="TreeGrafter"/>
</dbReference>
<evidence type="ECO:0000256" key="4">
    <source>
        <dbReference type="ARBA" id="ARBA00022833"/>
    </source>
</evidence>
<keyword evidence="1" id="KW-0597">Phosphoprotein</keyword>
<dbReference type="PROSITE" id="PS50014">
    <property type="entry name" value="BROMODOMAIN_2"/>
    <property type="match status" value="1"/>
</dbReference>
<dbReference type="GO" id="GO:0008270">
    <property type="term" value="F:zinc ion binding"/>
    <property type="evidence" value="ECO:0007669"/>
    <property type="project" value="UniProtKB-KW"/>
</dbReference>
<gene>
    <name evidence="14" type="primary">LOC108272841</name>
</gene>
<protein>
    <submittedName>
        <fullName evidence="14">Nuclear body protein SP140-like protein isoform X2</fullName>
    </submittedName>
</protein>
<feature type="domain" description="Bromo" evidence="9">
    <location>
        <begin position="406"/>
        <end position="456"/>
    </location>
</feature>
<dbReference type="SMART" id="SM00258">
    <property type="entry name" value="SAND"/>
    <property type="match status" value="1"/>
</dbReference>
<evidence type="ECO:0000256" key="5">
    <source>
        <dbReference type="ARBA" id="ARBA00023117"/>
    </source>
</evidence>